<protein>
    <submittedName>
        <fullName evidence="1">Uncharacterized protein</fullName>
    </submittedName>
</protein>
<evidence type="ECO:0000313" key="2">
    <source>
        <dbReference type="Proteomes" id="UP000005408"/>
    </source>
</evidence>
<sequence>MLRRNKPKYKASDLVGKAIIHTWTLENGENKEYEGEIRGFEDGVFKVVYWDDKEKKEGNEFELTEREINIDIQEGNLFIKDTTNLDHCYSTF</sequence>
<dbReference type="Proteomes" id="UP000005408">
    <property type="component" value="Unassembled WGS sequence"/>
</dbReference>
<dbReference type="AlphaFoldDB" id="A0A8W8JZW2"/>
<accession>A0A8W8JZW2</accession>
<evidence type="ECO:0000313" key="1">
    <source>
        <dbReference type="EnsemblMetazoa" id="G21795.5:cds"/>
    </source>
</evidence>
<proteinExistence type="predicted"/>
<keyword evidence="2" id="KW-1185">Reference proteome</keyword>
<name>A0A8W8JZW2_MAGGI</name>
<reference evidence="1" key="1">
    <citation type="submission" date="2022-08" db="UniProtKB">
        <authorList>
            <consortium name="EnsemblMetazoa"/>
        </authorList>
    </citation>
    <scope>IDENTIFICATION</scope>
    <source>
        <strain evidence="1">05x7-T-G4-1.051#20</strain>
    </source>
</reference>
<dbReference type="EnsemblMetazoa" id="G21795.5">
    <property type="protein sequence ID" value="G21795.5:cds"/>
    <property type="gene ID" value="G21795"/>
</dbReference>
<organism evidence="1 2">
    <name type="scientific">Magallana gigas</name>
    <name type="common">Pacific oyster</name>
    <name type="synonym">Crassostrea gigas</name>
    <dbReference type="NCBI Taxonomy" id="29159"/>
    <lineage>
        <taxon>Eukaryota</taxon>
        <taxon>Metazoa</taxon>
        <taxon>Spiralia</taxon>
        <taxon>Lophotrochozoa</taxon>
        <taxon>Mollusca</taxon>
        <taxon>Bivalvia</taxon>
        <taxon>Autobranchia</taxon>
        <taxon>Pteriomorphia</taxon>
        <taxon>Ostreida</taxon>
        <taxon>Ostreoidea</taxon>
        <taxon>Ostreidae</taxon>
        <taxon>Magallana</taxon>
    </lineage>
</organism>